<evidence type="ECO:0000256" key="2">
    <source>
        <dbReference type="SAM" id="Phobius"/>
    </source>
</evidence>
<keyword evidence="2" id="KW-0472">Membrane</keyword>
<feature type="compositionally biased region" description="Low complexity" evidence="1">
    <location>
        <begin position="154"/>
        <end position="165"/>
    </location>
</feature>
<name>A0A2T3A4V8_9PEZI</name>
<keyword evidence="4" id="KW-1185">Reference proteome</keyword>
<feature type="region of interest" description="Disordered" evidence="1">
    <location>
        <begin position="137"/>
        <end position="165"/>
    </location>
</feature>
<dbReference type="InParanoid" id="A0A2T3A4V8"/>
<keyword evidence="2" id="KW-1133">Transmembrane helix</keyword>
<keyword evidence="2" id="KW-0812">Transmembrane</keyword>
<proteinExistence type="predicted"/>
<evidence type="ECO:0000313" key="4">
    <source>
        <dbReference type="Proteomes" id="UP000241462"/>
    </source>
</evidence>
<feature type="transmembrane region" description="Helical" evidence="2">
    <location>
        <begin position="6"/>
        <end position="27"/>
    </location>
</feature>
<dbReference type="Proteomes" id="UP000241462">
    <property type="component" value="Unassembled WGS sequence"/>
</dbReference>
<accession>A0A2T3A4V8</accession>
<reference evidence="3 4" key="1">
    <citation type="journal article" date="2018" name="Mycol. Prog.">
        <title>Coniella lustricola, a new species from submerged detritus.</title>
        <authorList>
            <person name="Raudabaugh D.B."/>
            <person name="Iturriaga T."/>
            <person name="Carver A."/>
            <person name="Mondo S."/>
            <person name="Pangilinan J."/>
            <person name="Lipzen A."/>
            <person name="He G."/>
            <person name="Amirebrahimi M."/>
            <person name="Grigoriev I.V."/>
            <person name="Miller A.N."/>
        </authorList>
    </citation>
    <scope>NUCLEOTIDE SEQUENCE [LARGE SCALE GENOMIC DNA]</scope>
    <source>
        <strain evidence="3 4">B22-T-1</strain>
    </source>
</reference>
<protein>
    <submittedName>
        <fullName evidence="3">Uncharacterized protein</fullName>
    </submittedName>
</protein>
<sequence length="165" mass="19226">MSDSWATVVFFFFLSFFSFLVFIRLFFHLLHSFYSLLTVSVTHINHLTCIDSHRHLRTIYSVTHDFSICSLYLLNRSFYSQRPYPREILISHLTFHLSSNLGSSKRQSIQSISVVFSRPGLAPYDTSAPCSLRHLHQPQPIKASPSSHTHTHTHTPQYHQIHQQK</sequence>
<evidence type="ECO:0000313" key="3">
    <source>
        <dbReference type="EMBL" id="PSR82831.1"/>
    </source>
</evidence>
<dbReference type="AlphaFoldDB" id="A0A2T3A4V8"/>
<organism evidence="3 4">
    <name type="scientific">Coniella lustricola</name>
    <dbReference type="NCBI Taxonomy" id="2025994"/>
    <lineage>
        <taxon>Eukaryota</taxon>
        <taxon>Fungi</taxon>
        <taxon>Dikarya</taxon>
        <taxon>Ascomycota</taxon>
        <taxon>Pezizomycotina</taxon>
        <taxon>Sordariomycetes</taxon>
        <taxon>Sordariomycetidae</taxon>
        <taxon>Diaporthales</taxon>
        <taxon>Schizoparmaceae</taxon>
        <taxon>Coniella</taxon>
    </lineage>
</organism>
<dbReference type="EMBL" id="KZ678469">
    <property type="protein sequence ID" value="PSR82831.1"/>
    <property type="molecule type" value="Genomic_DNA"/>
</dbReference>
<evidence type="ECO:0000256" key="1">
    <source>
        <dbReference type="SAM" id="MobiDB-lite"/>
    </source>
</evidence>
<gene>
    <name evidence="3" type="ORF">BD289DRAFT_436722</name>
</gene>